<accession>A0A7R9HQP6</accession>
<dbReference type="InterPro" id="IPR049152">
    <property type="entry name" value="EFR3-like_ARM"/>
</dbReference>
<evidence type="ECO:0008006" key="4">
    <source>
        <dbReference type="Google" id="ProtNLM"/>
    </source>
</evidence>
<evidence type="ECO:0000313" key="3">
    <source>
        <dbReference type="EMBL" id="CAD7431062.1"/>
    </source>
</evidence>
<dbReference type="AlphaFoldDB" id="A0A7R9HQP6"/>
<dbReference type="EMBL" id="OB794774">
    <property type="protein sequence ID" value="CAD7431062.1"/>
    <property type="molecule type" value="Genomic_DNA"/>
</dbReference>
<gene>
    <name evidence="3" type="ORF">TMSB3V08_LOCUS7806</name>
</gene>
<reference evidence="3" key="1">
    <citation type="submission" date="2020-11" db="EMBL/GenBank/DDBJ databases">
        <authorList>
            <person name="Tran Van P."/>
        </authorList>
    </citation>
    <scope>NUCLEOTIDE SEQUENCE</scope>
</reference>
<dbReference type="InterPro" id="IPR011989">
    <property type="entry name" value="ARM-like"/>
</dbReference>
<dbReference type="GO" id="GO:0005886">
    <property type="term" value="C:plasma membrane"/>
    <property type="evidence" value="ECO:0007669"/>
    <property type="project" value="TreeGrafter"/>
</dbReference>
<dbReference type="PANTHER" id="PTHR12444:SF8">
    <property type="entry name" value="PROTEIN EFR3 HOMOLOG CMP44E"/>
    <property type="match status" value="1"/>
</dbReference>
<dbReference type="InterPro" id="IPR016024">
    <property type="entry name" value="ARM-type_fold"/>
</dbReference>
<evidence type="ECO:0000256" key="2">
    <source>
        <dbReference type="SAM" id="MobiDB-lite"/>
    </source>
</evidence>
<dbReference type="GO" id="GO:0072659">
    <property type="term" value="P:protein localization to plasma membrane"/>
    <property type="evidence" value="ECO:0007669"/>
    <property type="project" value="TreeGrafter"/>
</dbReference>
<evidence type="ECO:0000256" key="1">
    <source>
        <dbReference type="ARBA" id="ARBA00010216"/>
    </source>
</evidence>
<name>A0A7R9HQP6_9NEOP</name>
<organism evidence="3">
    <name type="scientific">Timema monikensis</name>
    <dbReference type="NCBI Taxonomy" id="170555"/>
    <lineage>
        <taxon>Eukaryota</taxon>
        <taxon>Metazoa</taxon>
        <taxon>Ecdysozoa</taxon>
        <taxon>Arthropoda</taxon>
        <taxon>Hexapoda</taxon>
        <taxon>Insecta</taxon>
        <taxon>Pterygota</taxon>
        <taxon>Neoptera</taxon>
        <taxon>Polyneoptera</taxon>
        <taxon>Phasmatodea</taxon>
        <taxon>Timematodea</taxon>
        <taxon>Timematoidea</taxon>
        <taxon>Timematidae</taxon>
        <taxon>Timema</taxon>
    </lineage>
</organism>
<dbReference type="Pfam" id="PF21052">
    <property type="entry name" value="EFR3_ARM"/>
    <property type="match status" value="1"/>
</dbReference>
<dbReference type="Gene3D" id="1.25.10.10">
    <property type="entry name" value="Leucine-rich Repeat Variant"/>
    <property type="match status" value="1"/>
</dbReference>
<sequence>MAFVMVKCCFDSEIPLPDFVESVIQKCTDPGSLRPRYKRLVDNIFPVNPQDGLVKNNMEKLTFYSLSSPEKLDRIGEYLFQRASRDINRRRNGFVVIAMEAMDQLLVACHAQTLNLFVESFLKMIQKLLESSDPQLQILATQSFVRFANIEEDTPSYHRRYDFFVSKFSSMCHNDNSNIDLRDKIRMAGINGLQLFVRCPHTPFPLYNDNTLTSEALSQYSMIFPLLARTPSPLPTNIGVVRKTVSDDLVENIWEPVHMDKIVPSLLYNMQNSRYHVNEAHTPEPIHEERTDPPTLAETCMRELVGRASFGHIRSVLKPVLRHLDLHELWVPNQFAIHTFKIIMFSIQSQYSYTVVETLMSHLDDNSKSSPQIRTSIADVLSKIIAIAAGESVGPSVLEIINSLLSHLRVSVTREAPTDDLVAQRDEKLYQEALINALGEFANHLPDYQKIEIMMFIMSKVPYPSLDHIRGFSGPGDVLLQNILLKSLLKVPQLVGTKYQTIHFNTTFPMSFLEPLLRMSLAADPDMRLLVQKILHTLIDRHNNLEKLLKPTVNIPDLELVLEKTSRADIIFIRKNGPEIYLSLYESLEQSNNTVENVEAIYTTLALLIVELASEETVLDLLRLVISIQDMALTNGSLSPAQKFNLHAVVASLLLLIPNVVHITPLLEYAEKVVAARKAAKATHLLPDLLVHYDPDTSLSPTQLGPDTLVDQMAVTECLKGAGFDPARLQQVSPYSAGGPTQTHRHSWVDSGSAAELNSIQMDVDSVSSSPGVTKKHPEEELTFESMKKILSESPDTKKEAEEEHRLQLSETFRTAAFEDLVSRTQAKNDILQNKLNEIFSKLSTNLVDGLRAPATPTPNSKDPDNNRPTNPPAYEALFPEMFVY</sequence>
<protein>
    <recommendedName>
        <fullName evidence="4">EFR3-like protein</fullName>
    </recommendedName>
</protein>
<comment type="similarity">
    <text evidence="1">Belongs to the EFR3 family.</text>
</comment>
<dbReference type="SUPFAM" id="SSF48371">
    <property type="entry name" value="ARM repeat"/>
    <property type="match status" value="1"/>
</dbReference>
<dbReference type="InterPro" id="IPR051851">
    <property type="entry name" value="EFR3_Homologs"/>
</dbReference>
<dbReference type="PANTHER" id="PTHR12444">
    <property type="entry name" value="PROTEIN EFR3 HOMOLOG CMP44E"/>
    <property type="match status" value="1"/>
</dbReference>
<feature type="region of interest" description="Disordered" evidence="2">
    <location>
        <begin position="850"/>
        <end position="875"/>
    </location>
</feature>
<proteinExistence type="inferred from homology"/>